<evidence type="ECO:0000256" key="7">
    <source>
        <dbReference type="ARBA" id="ARBA00023242"/>
    </source>
</evidence>
<gene>
    <name evidence="10" type="ORF">A1Q2_02808</name>
</gene>
<dbReference type="PANTHER" id="PTHR10527">
    <property type="entry name" value="IMPORTIN BETA"/>
    <property type="match status" value="1"/>
</dbReference>
<evidence type="ECO:0000259" key="9">
    <source>
        <dbReference type="SMART" id="SM00913"/>
    </source>
</evidence>
<sequence length="699" mass="77598">MHSAQLTTAQEHQSVNEGQVRAREAWGISRGLNDEEPDVRSNSAFAAGVLIQNSEQDLSQHFPALLGVLNQFFQAPEHSAPAVYNARDNAAGALARMVNKNAGALPLDQVVGLLASVMPLQFDPLENRAVYSAIFTLFRSNPAVLEPHLERLLQAFAYNLSAEHEDDTTEETRQELRALVDHLKQTIPDKVFLFLYPFRAKRRLDTLSTPSSKNGHKQPAYVQQLHQLLEATIAPDENVIKQLNTTFYKNANCIPALYEIAATSPNQAIRQLASVELRKRVSSGDGKLWKKTPEPVRLQIKQNILQRLTQENASIVRHALARAVSAIADLELTVNPPQWPDLMPGLYAAAGSSEVTHRESAIYVLFSLLDTVVDTFEAHLKNLFELFSRSLMDPESAEVRMTTLRALAKVAEYIGVDDKHDIKAFQELIVPMLKVLEKAIADDDDEGVKHGYDVFETLLILDTPLVSKHVGELVQFFLGAAANRDVDESMRCGALNVLAWIIRYKKSKVQVLVIRALGSLSNRVNKQDRNAATPLETLRVASPGRVGAMVEIEWPEEGAATFVYLCVQLAQSETIANLCVLKPRVRWRSCGLEVLLRVPRGREARVARADGRSVLRQTARAEGGEGSRAPIRFRPSEPGQQAAIRSRSKLALVPTHRPSSADRLFVAASEAASLEIHDDRLQDMQELCRSMQDMPARDG</sequence>
<dbReference type="GO" id="GO:0031267">
    <property type="term" value="F:small GTPase binding"/>
    <property type="evidence" value="ECO:0007669"/>
    <property type="project" value="InterPro"/>
</dbReference>
<dbReference type="Pfam" id="PF03810">
    <property type="entry name" value="IBN_N"/>
    <property type="match status" value="1"/>
</dbReference>
<feature type="region of interest" description="Disordered" evidence="8">
    <location>
        <begin position="617"/>
        <end position="640"/>
    </location>
</feature>
<evidence type="ECO:0000256" key="3">
    <source>
        <dbReference type="ARBA" id="ARBA00022448"/>
    </source>
</evidence>
<evidence type="ECO:0000256" key="6">
    <source>
        <dbReference type="ARBA" id="ARBA00022927"/>
    </source>
</evidence>
<dbReference type="InParanoid" id="K1WP83"/>
<keyword evidence="5" id="KW-0677">Repeat</keyword>
<dbReference type="AlphaFoldDB" id="K1WP83"/>
<dbReference type="SMART" id="SM00913">
    <property type="entry name" value="IBN_N"/>
    <property type="match status" value="1"/>
</dbReference>
<dbReference type="SUPFAM" id="SSF48371">
    <property type="entry name" value="ARM repeat"/>
    <property type="match status" value="2"/>
</dbReference>
<protein>
    <submittedName>
        <fullName evidence="10">Importin beta-4 subunit</fullName>
    </submittedName>
</protein>
<dbReference type="STRING" id="1220162.K1WP83"/>
<comment type="caution">
    <text evidence="10">The sequence shown here is derived from an EMBL/GenBank/DDBJ whole genome shotgun (WGS) entry which is preliminary data.</text>
</comment>
<proteinExistence type="predicted"/>
<dbReference type="GO" id="GO:0006606">
    <property type="term" value="P:protein import into nucleus"/>
    <property type="evidence" value="ECO:0007669"/>
    <property type="project" value="InterPro"/>
</dbReference>
<dbReference type="InterPro" id="IPR057672">
    <property type="entry name" value="TPR_IPO4/5"/>
</dbReference>
<organism evidence="10 11">
    <name type="scientific">Trichosporon asahii var. asahii (strain CBS 8904)</name>
    <name type="common">Yeast</name>
    <dbReference type="NCBI Taxonomy" id="1220162"/>
    <lineage>
        <taxon>Eukaryota</taxon>
        <taxon>Fungi</taxon>
        <taxon>Dikarya</taxon>
        <taxon>Basidiomycota</taxon>
        <taxon>Agaricomycotina</taxon>
        <taxon>Tremellomycetes</taxon>
        <taxon>Trichosporonales</taxon>
        <taxon>Trichosporonaceae</taxon>
        <taxon>Trichosporon</taxon>
    </lineage>
</organism>
<keyword evidence="3" id="KW-0813">Transport</keyword>
<comment type="subcellular location">
    <subcellularLocation>
        <location evidence="2">Cytoplasm</location>
    </subcellularLocation>
    <subcellularLocation>
        <location evidence="1">Nucleus</location>
    </subcellularLocation>
</comment>
<evidence type="ECO:0000256" key="5">
    <source>
        <dbReference type="ARBA" id="ARBA00022737"/>
    </source>
</evidence>
<dbReference type="HOGENOM" id="CLU_394399_0_0_1"/>
<accession>K1WP83</accession>
<feature type="compositionally biased region" description="Polar residues" evidence="8">
    <location>
        <begin position="1"/>
        <end position="17"/>
    </location>
</feature>
<name>K1WP83_TRIAC</name>
<dbReference type="GO" id="GO:0005737">
    <property type="term" value="C:cytoplasm"/>
    <property type="evidence" value="ECO:0007669"/>
    <property type="project" value="UniProtKB-SubCell"/>
</dbReference>
<keyword evidence="11" id="KW-1185">Reference proteome</keyword>
<dbReference type="Gene3D" id="1.25.10.10">
    <property type="entry name" value="Leucine-rich Repeat Variant"/>
    <property type="match status" value="2"/>
</dbReference>
<evidence type="ECO:0000313" key="10">
    <source>
        <dbReference type="EMBL" id="EKD02864.1"/>
    </source>
</evidence>
<feature type="region of interest" description="Disordered" evidence="8">
    <location>
        <begin position="1"/>
        <end position="20"/>
    </location>
</feature>
<keyword evidence="4" id="KW-0963">Cytoplasm</keyword>
<reference evidence="10 11" key="1">
    <citation type="journal article" date="2012" name="Eukaryot. Cell">
        <title>Genome sequence of the Trichosporon asahii environmental strain CBS 8904.</title>
        <authorList>
            <person name="Yang R.Y."/>
            <person name="Li H.T."/>
            <person name="Zhu H."/>
            <person name="Zhou G.P."/>
            <person name="Wang M."/>
            <person name="Wang L."/>
        </authorList>
    </citation>
    <scope>NUCLEOTIDE SEQUENCE [LARGE SCALE GENOMIC DNA]</scope>
    <source>
        <strain evidence="10 11">CBS 8904</strain>
    </source>
</reference>
<keyword evidence="7" id="KW-0539">Nucleus</keyword>
<dbReference type="EMBL" id="AMBO01000274">
    <property type="protein sequence ID" value="EKD02864.1"/>
    <property type="molecule type" value="Genomic_DNA"/>
</dbReference>
<dbReference type="Pfam" id="PF25780">
    <property type="entry name" value="TPR_IPO5"/>
    <property type="match status" value="1"/>
</dbReference>
<evidence type="ECO:0000256" key="8">
    <source>
        <dbReference type="SAM" id="MobiDB-lite"/>
    </source>
</evidence>
<dbReference type="Proteomes" id="UP000006757">
    <property type="component" value="Unassembled WGS sequence"/>
</dbReference>
<keyword evidence="6" id="KW-0653">Protein transport</keyword>
<dbReference type="InterPro" id="IPR011989">
    <property type="entry name" value="ARM-like"/>
</dbReference>
<dbReference type="eggNOG" id="KOG2171">
    <property type="taxonomic scope" value="Eukaryota"/>
</dbReference>
<evidence type="ECO:0000256" key="1">
    <source>
        <dbReference type="ARBA" id="ARBA00004123"/>
    </source>
</evidence>
<evidence type="ECO:0000256" key="4">
    <source>
        <dbReference type="ARBA" id="ARBA00022490"/>
    </source>
</evidence>
<dbReference type="InterPro" id="IPR001494">
    <property type="entry name" value="Importin-beta_N"/>
</dbReference>
<dbReference type="InterPro" id="IPR040122">
    <property type="entry name" value="Importin_beta"/>
</dbReference>
<dbReference type="InterPro" id="IPR016024">
    <property type="entry name" value="ARM-type_fold"/>
</dbReference>
<evidence type="ECO:0000256" key="2">
    <source>
        <dbReference type="ARBA" id="ARBA00004496"/>
    </source>
</evidence>
<evidence type="ECO:0000313" key="11">
    <source>
        <dbReference type="Proteomes" id="UP000006757"/>
    </source>
</evidence>
<feature type="domain" description="Importin N-terminal" evidence="9">
    <location>
        <begin position="240"/>
        <end position="310"/>
    </location>
</feature>